<dbReference type="Pfam" id="PF26207">
    <property type="entry name" value="Phage_phiTE_015"/>
    <property type="match status" value="1"/>
</dbReference>
<gene>
    <name evidence="1" type="ORF">FHR70_000711</name>
</gene>
<sequence length="96" mass="10478">MSLVEQRRDAFEQAVIERFKESGFLEVEIRVECLGRSGDGYADSSVDAYWAFWNKALDSVVIELPMVWAGGSFKEGAMSAVGVRDAIEAAGLKVAS</sequence>
<dbReference type="Proteomes" id="UP000532010">
    <property type="component" value="Unassembled WGS sequence"/>
</dbReference>
<keyword evidence="2" id="KW-1185">Reference proteome</keyword>
<comment type="caution">
    <text evidence="1">The sequence shown here is derived from an EMBL/GenBank/DDBJ whole genome shotgun (WGS) entry which is preliminary data.</text>
</comment>
<dbReference type="RefSeq" id="WP_183447154.1">
    <property type="nucleotide sequence ID" value="NZ_JACHWB010000001.1"/>
</dbReference>
<proteinExistence type="predicted"/>
<dbReference type="AlphaFoldDB" id="A0A7W4VJ10"/>
<evidence type="ECO:0000313" key="2">
    <source>
        <dbReference type="Proteomes" id="UP000532010"/>
    </source>
</evidence>
<dbReference type="InterPro" id="IPR058601">
    <property type="entry name" value="Phage_phiTE_015-like"/>
</dbReference>
<dbReference type="EMBL" id="JACHWB010000001">
    <property type="protein sequence ID" value="MBB3017671.1"/>
    <property type="molecule type" value="Genomic_DNA"/>
</dbReference>
<organism evidence="1 2">
    <name type="scientific">Microvirga lupini</name>
    <dbReference type="NCBI Taxonomy" id="420324"/>
    <lineage>
        <taxon>Bacteria</taxon>
        <taxon>Pseudomonadati</taxon>
        <taxon>Pseudomonadota</taxon>
        <taxon>Alphaproteobacteria</taxon>
        <taxon>Hyphomicrobiales</taxon>
        <taxon>Methylobacteriaceae</taxon>
        <taxon>Microvirga</taxon>
    </lineage>
</organism>
<evidence type="ECO:0000313" key="1">
    <source>
        <dbReference type="EMBL" id="MBB3017671.1"/>
    </source>
</evidence>
<reference evidence="1 2" key="1">
    <citation type="submission" date="2020-08" db="EMBL/GenBank/DDBJ databases">
        <title>The Agave Microbiome: Exploring the role of microbial communities in plant adaptations to desert environments.</title>
        <authorList>
            <person name="Partida-Martinez L.P."/>
        </authorList>
    </citation>
    <scope>NUCLEOTIDE SEQUENCE [LARGE SCALE GENOMIC DNA]</scope>
    <source>
        <strain evidence="1 2">AT3.9</strain>
    </source>
</reference>
<protein>
    <submittedName>
        <fullName evidence="1">Uncharacterized protein</fullName>
    </submittedName>
</protein>
<accession>A0A7W4VJ10</accession>
<name>A0A7W4VJ10_9HYPH</name>